<dbReference type="SMART" id="SM00220">
    <property type="entry name" value="S_TKc"/>
    <property type="match status" value="1"/>
</dbReference>
<organism evidence="9 10">
    <name type="scientific">Mikania micrantha</name>
    <name type="common">bitter vine</name>
    <dbReference type="NCBI Taxonomy" id="192012"/>
    <lineage>
        <taxon>Eukaryota</taxon>
        <taxon>Viridiplantae</taxon>
        <taxon>Streptophyta</taxon>
        <taxon>Embryophyta</taxon>
        <taxon>Tracheophyta</taxon>
        <taxon>Spermatophyta</taxon>
        <taxon>Magnoliopsida</taxon>
        <taxon>eudicotyledons</taxon>
        <taxon>Gunneridae</taxon>
        <taxon>Pentapetalae</taxon>
        <taxon>asterids</taxon>
        <taxon>campanulids</taxon>
        <taxon>Asterales</taxon>
        <taxon>Asteraceae</taxon>
        <taxon>Asteroideae</taxon>
        <taxon>Heliantheae alliance</taxon>
        <taxon>Eupatorieae</taxon>
        <taxon>Mikania</taxon>
    </lineage>
</organism>
<evidence type="ECO:0000259" key="8">
    <source>
        <dbReference type="PROSITE" id="PS50011"/>
    </source>
</evidence>
<dbReference type="InterPro" id="IPR011009">
    <property type="entry name" value="Kinase-like_dom_sf"/>
</dbReference>
<reference evidence="9 10" key="1">
    <citation type="submission" date="2019-05" db="EMBL/GenBank/DDBJ databases">
        <title>Mikania micrantha, genome provides insights into the molecular mechanism of rapid growth.</title>
        <authorList>
            <person name="Liu B."/>
        </authorList>
    </citation>
    <scope>NUCLEOTIDE SEQUENCE [LARGE SCALE GENOMIC DNA]</scope>
    <source>
        <strain evidence="9">NLD-2019</strain>
        <tissue evidence="9">Leaf</tissue>
    </source>
</reference>
<feature type="domain" description="Protein kinase" evidence="8">
    <location>
        <begin position="83"/>
        <end position="339"/>
    </location>
</feature>
<evidence type="ECO:0000256" key="6">
    <source>
        <dbReference type="PROSITE-ProRule" id="PRU10141"/>
    </source>
</evidence>
<keyword evidence="1" id="KW-0597">Phosphoprotein</keyword>
<dbReference type="Pfam" id="PF07714">
    <property type="entry name" value="PK_Tyr_Ser-Thr"/>
    <property type="match status" value="1"/>
</dbReference>
<gene>
    <name evidence="9" type="ORF">E3N88_12641</name>
</gene>
<keyword evidence="5 6" id="KW-0067">ATP-binding</keyword>
<dbReference type="Gene3D" id="1.10.510.10">
    <property type="entry name" value="Transferase(Phosphotransferase) domain 1"/>
    <property type="match status" value="1"/>
</dbReference>
<sequence length="374" mass="41811">MDVVKKELQETLKIELSQSGHLTIECAPTVKQPVFNHIDLPALQVSKFKKTKAIETKPPHKKLTVIGVPAFQVNELMETTHNFGFKSQIGEGLFGKVYVGVLRSGQTAAIKKLNRIEQPDQEFLDQVSKVSRLKHDNVIKLLGFCVDDGCKGVKDTQPRQVLSWTQRVKIAVGAAKGLEYLHERQTIHRDIKSSNVLLFDDHVAKIGDFDLSNEEPHMSERTHSTRAFNFGSHAPEYAMTGQLNSKSDVYSFGVVLLELLTGRKPVDHNLPRGQQSLVTWATPKLREDRIRECVDARLNGEYPPNADAKMAAIAFLCLQYEPESRPDMTIVVKALQALLNPPPAPRVPPAPHSRPAPPKVSHFSSFMCCCRRSN</sequence>
<dbReference type="Gene3D" id="3.30.200.20">
    <property type="entry name" value="Phosphorylase Kinase, domain 1"/>
    <property type="match status" value="1"/>
</dbReference>
<dbReference type="OrthoDB" id="4062651at2759"/>
<evidence type="ECO:0000256" key="4">
    <source>
        <dbReference type="ARBA" id="ARBA00022777"/>
    </source>
</evidence>
<feature type="binding site" evidence="6">
    <location>
        <position position="112"/>
    </location>
    <ligand>
        <name>ATP</name>
        <dbReference type="ChEBI" id="CHEBI:30616"/>
    </ligand>
</feature>
<evidence type="ECO:0000256" key="3">
    <source>
        <dbReference type="ARBA" id="ARBA00022741"/>
    </source>
</evidence>
<dbReference type="InterPro" id="IPR001245">
    <property type="entry name" value="Ser-Thr/Tyr_kinase_cat_dom"/>
</dbReference>
<evidence type="ECO:0000313" key="10">
    <source>
        <dbReference type="Proteomes" id="UP000326396"/>
    </source>
</evidence>
<evidence type="ECO:0000313" key="9">
    <source>
        <dbReference type="EMBL" id="KAD5961168.1"/>
    </source>
</evidence>
<evidence type="ECO:0000256" key="7">
    <source>
        <dbReference type="SAM" id="MobiDB-lite"/>
    </source>
</evidence>
<dbReference type="SUPFAM" id="SSF56112">
    <property type="entry name" value="Protein kinase-like (PK-like)"/>
    <property type="match status" value="1"/>
</dbReference>
<keyword evidence="3 6" id="KW-0547">Nucleotide-binding</keyword>
<dbReference type="InterPro" id="IPR017441">
    <property type="entry name" value="Protein_kinase_ATP_BS"/>
</dbReference>
<keyword evidence="10" id="KW-1185">Reference proteome</keyword>
<dbReference type="Proteomes" id="UP000326396">
    <property type="component" value="Linkage Group LG14"/>
</dbReference>
<feature type="region of interest" description="Disordered" evidence="7">
    <location>
        <begin position="343"/>
        <end position="362"/>
    </location>
</feature>
<dbReference type="PROSITE" id="PS50011">
    <property type="entry name" value="PROTEIN_KINASE_DOM"/>
    <property type="match status" value="1"/>
</dbReference>
<feature type="compositionally biased region" description="Pro residues" evidence="7">
    <location>
        <begin position="343"/>
        <end position="358"/>
    </location>
</feature>
<dbReference type="PANTHER" id="PTHR47983">
    <property type="entry name" value="PTO-INTERACTING PROTEIN 1-LIKE"/>
    <property type="match status" value="1"/>
</dbReference>
<dbReference type="InterPro" id="IPR052101">
    <property type="entry name" value="Plant_StressResp_Kinase"/>
</dbReference>
<accession>A0A5N6P7Y6</accession>
<dbReference type="InterPro" id="IPR000719">
    <property type="entry name" value="Prot_kinase_dom"/>
</dbReference>
<dbReference type="PANTHER" id="PTHR47983:SF3">
    <property type="entry name" value="OS05G0135800 PROTEIN"/>
    <property type="match status" value="1"/>
</dbReference>
<dbReference type="AlphaFoldDB" id="A0A5N6P7Y6"/>
<protein>
    <recommendedName>
        <fullName evidence="8">Protein kinase domain-containing protein</fullName>
    </recommendedName>
</protein>
<proteinExistence type="predicted"/>
<dbReference type="GO" id="GO:0004672">
    <property type="term" value="F:protein kinase activity"/>
    <property type="evidence" value="ECO:0007669"/>
    <property type="project" value="InterPro"/>
</dbReference>
<keyword evidence="2" id="KW-0808">Transferase</keyword>
<comment type="caution">
    <text evidence="9">The sequence shown here is derived from an EMBL/GenBank/DDBJ whole genome shotgun (WGS) entry which is preliminary data.</text>
</comment>
<evidence type="ECO:0000256" key="5">
    <source>
        <dbReference type="ARBA" id="ARBA00022840"/>
    </source>
</evidence>
<evidence type="ECO:0000256" key="2">
    <source>
        <dbReference type="ARBA" id="ARBA00022679"/>
    </source>
</evidence>
<dbReference type="EMBL" id="SZYD01000006">
    <property type="protein sequence ID" value="KAD5961168.1"/>
    <property type="molecule type" value="Genomic_DNA"/>
</dbReference>
<keyword evidence="4" id="KW-0418">Kinase</keyword>
<dbReference type="FunFam" id="1.10.510.10:FF:000195">
    <property type="entry name" value="pto-interacting protein 1"/>
    <property type="match status" value="1"/>
</dbReference>
<name>A0A5N6P7Y6_9ASTR</name>
<dbReference type="GO" id="GO:0005524">
    <property type="term" value="F:ATP binding"/>
    <property type="evidence" value="ECO:0007669"/>
    <property type="project" value="UniProtKB-UniRule"/>
</dbReference>
<evidence type="ECO:0000256" key="1">
    <source>
        <dbReference type="ARBA" id="ARBA00022553"/>
    </source>
</evidence>
<dbReference type="PROSITE" id="PS00107">
    <property type="entry name" value="PROTEIN_KINASE_ATP"/>
    <property type="match status" value="1"/>
</dbReference>